<evidence type="ECO:0000256" key="1">
    <source>
        <dbReference type="SAM" id="MobiDB-lite"/>
    </source>
</evidence>
<dbReference type="Proteomes" id="UP001354989">
    <property type="component" value="Plasmid pPP1"/>
</dbReference>
<dbReference type="RefSeq" id="WP_338398437.1">
    <property type="nucleotide sequence ID" value="NZ_AP025293.1"/>
</dbReference>
<accession>A0ABN6LBL7</accession>
<feature type="compositionally biased region" description="Basic residues" evidence="1">
    <location>
        <begin position="1"/>
        <end position="12"/>
    </location>
</feature>
<keyword evidence="2" id="KW-0614">Plasmid</keyword>
<geneLocation type="plasmid" evidence="2 3">
    <name>pPP1</name>
</geneLocation>
<organism evidence="2 3">
    <name type="scientific">Persicobacter psychrovividus</name>
    <dbReference type="NCBI Taxonomy" id="387638"/>
    <lineage>
        <taxon>Bacteria</taxon>
        <taxon>Pseudomonadati</taxon>
        <taxon>Bacteroidota</taxon>
        <taxon>Cytophagia</taxon>
        <taxon>Cytophagales</taxon>
        <taxon>Persicobacteraceae</taxon>
        <taxon>Persicobacter</taxon>
    </lineage>
</organism>
<dbReference type="EMBL" id="AP025293">
    <property type="protein sequence ID" value="BDD00600.1"/>
    <property type="molecule type" value="Genomic_DNA"/>
</dbReference>
<name>A0ABN6LBL7_9BACT</name>
<protein>
    <submittedName>
        <fullName evidence="2">Uncharacterized protein</fullName>
    </submittedName>
</protein>
<gene>
    <name evidence="2" type="ORF">PEPS_28800</name>
</gene>
<keyword evidence="3" id="KW-1185">Reference proteome</keyword>
<feature type="region of interest" description="Disordered" evidence="1">
    <location>
        <begin position="1"/>
        <end position="21"/>
    </location>
</feature>
<evidence type="ECO:0000313" key="3">
    <source>
        <dbReference type="Proteomes" id="UP001354989"/>
    </source>
</evidence>
<reference evidence="2 3" key="1">
    <citation type="submission" date="2021-12" db="EMBL/GenBank/DDBJ databases">
        <title>Genome sequencing of bacteria with rrn-lacking chromosome and rrn-plasmid.</title>
        <authorList>
            <person name="Anda M."/>
            <person name="Iwasaki W."/>
        </authorList>
    </citation>
    <scope>NUCLEOTIDE SEQUENCE [LARGE SCALE GENOMIC DNA]</scope>
    <source>
        <strain evidence="2 3">NBRC 101262</strain>
        <plasmid evidence="2 3">pPP1</plasmid>
    </source>
</reference>
<proteinExistence type="predicted"/>
<sequence>MFSWFKKKKQPKNKLESEISHSDDFQSDEEYFLGEFKSSTNAIELPIDSVEFFPKIEVFCQDGMADDDDIFSICSFPRSGVKGEAQEKAHFISSFREYGDYPSDKWYNEYCTDYLIGFKVKENKIEILCDSQLFGVSESYERFKDEYRAICIKVKADFTTDKLKDENGTIEMRNTIRQLGSLPKWAQSDETPQIENIQFVAQLDPYKLGLDEPYLFLFYDEKEKVYYQVEQYT</sequence>
<evidence type="ECO:0000313" key="2">
    <source>
        <dbReference type="EMBL" id="BDD00600.1"/>
    </source>
</evidence>